<comment type="caution">
    <text evidence="1">The sequence shown here is derived from an EMBL/GenBank/DDBJ whole genome shotgun (WGS) entry which is preliminary data.</text>
</comment>
<reference evidence="1 2" key="1">
    <citation type="submission" date="2016-07" db="EMBL/GenBank/DDBJ databases">
        <title>Pervasive Adenine N6-methylation of Active Genes in Fungi.</title>
        <authorList>
            <consortium name="DOE Joint Genome Institute"/>
            <person name="Mondo S.J."/>
            <person name="Dannebaum R.O."/>
            <person name="Kuo R.C."/>
            <person name="Labutti K."/>
            <person name="Haridas S."/>
            <person name="Kuo A."/>
            <person name="Salamov A."/>
            <person name="Ahrendt S.R."/>
            <person name="Lipzen A."/>
            <person name="Sullivan W."/>
            <person name="Andreopoulos W.B."/>
            <person name="Clum A."/>
            <person name="Lindquist E."/>
            <person name="Daum C."/>
            <person name="Ramamoorthy G.K."/>
            <person name="Gryganskyi A."/>
            <person name="Culley D."/>
            <person name="Magnuson J.K."/>
            <person name="James T.Y."/>
            <person name="O'Malley M.A."/>
            <person name="Stajich J.E."/>
            <person name="Spatafora J.W."/>
            <person name="Visel A."/>
            <person name="Grigoriev I.V."/>
        </authorList>
    </citation>
    <scope>NUCLEOTIDE SEQUENCE [LARGE SCALE GENOMIC DNA]</scope>
    <source>
        <strain evidence="1 2">CBS 129021</strain>
    </source>
</reference>
<dbReference type="RefSeq" id="XP_040717798.1">
    <property type="nucleotide sequence ID" value="XM_040853722.1"/>
</dbReference>
<dbReference type="InParanoid" id="A0A1Y2E765"/>
<evidence type="ECO:0000313" key="1">
    <source>
        <dbReference type="EMBL" id="ORY67174.1"/>
    </source>
</evidence>
<name>A0A1Y2E765_9PEZI</name>
<sequence length="93" mass="10098">MRSTTDLDSSIKLLEQLILLAPDYVEALSELGATLGLRYLLSTENQDIERAVACGRRALEKTHSSDDITMPHALYSLSSSIGSDSKAVALQMT</sequence>
<dbReference type="AlphaFoldDB" id="A0A1Y2E765"/>
<keyword evidence="2" id="KW-1185">Reference proteome</keyword>
<dbReference type="InterPro" id="IPR011990">
    <property type="entry name" value="TPR-like_helical_dom_sf"/>
</dbReference>
<evidence type="ECO:0000313" key="2">
    <source>
        <dbReference type="Proteomes" id="UP000193689"/>
    </source>
</evidence>
<dbReference type="Proteomes" id="UP000193689">
    <property type="component" value="Unassembled WGS sequence"/>
</dbReference>
<gene>
    <name evidence="1" type="ORF">BCR38DRAFT_152473</name>
</gene>
<dbReference type="Gene3D" id="1.25.40.10">
    <property type="entry name" value="Tetratricopeptide repeat domain"/>
    <property type="match status" value="1"/>
</dbReference>
<accession>A0A1Y2E765</accession>
<proteinExistence type="predicted"/>
<protein>
    <submittedName>
        <fullName evidence="1">Uncharacterized protein</fullName>
    </submittedName>
</protein>
<dbReference type="EMBL" id="MCFJ01000004">
    <property type="protein sequence ID" value="ORY67174.1"/>
    <property type="molecule type" value="Genomic_DNA"/>
</dbReference>
<dbReference type="GeneID" id="63769934"/>
<dbReference type="OrthoDB" id="9991317at2759"/>
<organism evidence="1 2">
    <name type="scientific">Pseudomassariella vexata</name>
    <dbReference type="NCBI Taxonomy" id="1141098"/>
    <lineage>
        <taxon>Eukaryota</taxon>
        <taxon>Fungi</taxon>
        <taxon>Dikarya</taxon>
        <taxon>Ascomycota</taxon>
        <taxon>Pezizomycotina</taxon>
        <taxon>Sordariomycetes</taxon>
        <taxon>Xylariomycetidae</taxon>
        <taxon>Amphisphaeriales</taxon>
        <taxon>Pseudomassariaceae</taxon>
        <taxon>Pseudomassariella</taxon>
    </lineage>
</organism>